<dbReference type="AlphaFoldDB" id="A0A0H5QHK6"/>
<evidence type="ECO:0000313" key="1">
    <source>
        <dbReference type="EMBL" id="CRZ00791.1"/>
    </source>
</evidence>
<proteinExistence type="predicted"/>
<dbReference type="EMBL" id="HACM01000349">
    <property type="protein sequence ID" value="CRZ00791.1"/>
    <property type="molecule type" value="Transcribed_RNA"/>
</dbReference>
<sequence>MSQSAFLTLKSSGFYAEATSLQYIFECWTLVYSTWKRFFPADYFEEIDNSFWFSSDDRRNSTFQTGVNEFVWTVNFYADIGCTLWFLFISESHGCFLLLLPCSPHSFPMP</sequence>
<reference evidence="1" key="1">
    <citation type="submission" date="2015-04" db="EMBL/GenBank/DDBJ databases">
        <title>The genome sequence of the plant pathogenic Rhizarian Plasmodiophora brassicae reveals insights in its biotrophic life cycle and the origin of chitin synthesis.</title>
        <authorList>
            <person name="Schwelm A."/>
            <person name="Fogelqvist J."/>
            <person name="Knaust A."/>
            <person name="Julke S."/>
            <person name="Lilja T."/>
            <person name="Dhandapani V."/>
            <person name="Bonilla-Rosso G."/>
            <person name="Karlsson M."/>
            <person name="Shevchenko A."/>
            <person name="Choi S.R."/>
            <person name="Kim H.G."/>
            <person name="Park J.Y."/>
            <person name="Lim Y.P."/>
            <person name="Ludwig-Muller J."/>
            <person name="Dixelius C."/>
        </authorList>
    </citation>
    <scope>NUCLEOTIDE SEQUENCE</scope>
    <source>
        <tissue evidence="1">Potato root galls</tissue>
    </source>
</reference>
<accession>A0A0H5QHK6</accession>
<name>A0A0H5QHK6_9EUKA</name>
<protein>
    <submittedName>
        <fullName evidence="1">Uncharacterized protein</fullName>
    </submittedName>
</protein>
<organism evidence="1">
    <name type="scientific">Spongospora subterranea</name>
    <dbReference type="NCBI Taxonomy" id="70186"/>
    <lineage>
        <taxon>Eukaryota</taxon>
        <taxon>Sar</taxon>
        <taxon>Rhizaria</taxon>
        <taxon>Endomyxa</taxon>
        <taxon>Phytomyxea</taxon>
        <taxon>Plasmodiophorida</taxon>
        <taxon>Plasmodiophoridae</taxon>
        <taxon>Spongospora</taxon>
    </lineage>
</organism>